<dbReference type="Proteomes" id="UP000295499">
    <property type="component" value="Unassembled WGS sequence"/>
</dbReference>
<keyword evidence="3" id="KW-1015">Disulfide bond</keyword>
<comment type="subcellular location">
    <subcellularLocation>
        <location evidence="1">Cell envelope</location>
    </subcellularLocation>
</comment>
<sequence>MLSKSFYSFIIFPFLLISICHSLSAQTPLKISGRFLNDPGVKQIKIGILNAQTKEFLLGTAQVERMNFTFDAKATGMETYFLKYNENMIYFDLGPGIADIILKDSTLKIVTIQGNKGYDDMNAFRTQLRADSNFTNNRRDRARLDSYRRAKLIDSAVLKQKENAFAASELKGMNTQLGYTVEWIKTHPYSFINSKILFEIIQTAPEIIIKDTFKQLPDSLKKDSWARLTEYWIDSLSTGGKFPETNFHDRNNKILSVNSLLKKGKYTLVDFWASWCVPCRQEMPLLASVYSKYSKNKFQFISVSLDQDRNAWLEAIKTDKLKWTQLAGEYKQVLAKFLIPSIPSNLLLDANGKIVARNISAEKLDILLNAELKSLN</sequence>
<evidence type="ECO:0000256" key="3">
    <source>
        <dbReference type="ARBA" id="ARBA00023157"/>
    </source>
</evidence>
<dbReference type="GO" id="GO:0016853">
    <property type="term" value="F:isomerase activity"/>
    <property type="evidence" value="ECO:0007669"/>
    <property type="project" value="UniProtKB-KW"/>
</dbReference>
<dbReference type="PANTHER" id="PTHR42852:SF6">
    <property type="entry name" value="THIOL:DISULFIDE INTERCHANGE PROTEIN DSBE"/>
    <property type="match status" value="1"/>
</dbReference>
<proteinExistence type="predicted"/>
<evidence type="ECO:0000313" key="7">
    <source>
        <dbReference type="Proteomes" id="UP000295499"/>
    </source>
</evidence>
<dbReference type="SUPFAM" id="SSF52833">
    <property type="entry name" value="Thioredoxin-like"/>
    <property type="match status" value="1"/>
</dbReference>
<dbReference type="AlphaFoldDB" id="A0A4R6IPU9"/>
<evidence type="ECO:0000256" key="4">
    <source>
        <dbReference type="ARBA" id="ARBA00023284"/>
    </source>
</evidence>
<keyword evidence="4" id="KW-0676">Redox-active center</keyword>
<keyword evidence="7" id="KW-1185">Reference proteome</keyword>
<dbReference type="InterPro" id="IPR013766">
    <property type="entry name" value="Thioredoxin_domain"/>
</dbReference>
<dbReference type="CDD" id="cd02966">
    <property type="entry name" value="TlpA_like_family"/>
    <property type="match status" value="1"/>
</dbReference>
<organism evidence="6 7">
    <name type="scientific">Pedobacter duraquae</name>
    <dbReference type="NCBI Taxonomy" id="425511"/>
    <lineage>
        <taxon>Bacteria</taxon>
        <taxon>Pseudomonadati</taxon>
        <taxon>Bacteroidota</taxon>
        <taxon>Sphingobacteriia</taxon>
        <taxon>Sphingobacteriales</taxon>
        <taxon>Sphingobacteriaceae</taxon>
        <taxon>Pedobacter</taxon>
    </lineage>
</organism>
<dbReference type="PANTHER" id="PTHR42852">
    <property type="entry name" value="THIOL:DISULFIDE INTERCHANGE PROTEIN DSBE"/>
    <property type="match status" value="1"/>
</dbReference>
<dbReference type="PROSITE" id="PS00194">
    <property type="entry name" value="THIOREDOXIN_1"/>
    <property type="match status" value="1"/>
</dbReference>
<dbReference type="InterPro" id="IPR012336">
    <property type="entry name" value="Thioredoxin-like_fold"/>
</dbReference>
<dbReference type="Pfam" id="PF13905">
    <property type="entry name" value="Thioredoxin_8"/>
    <property type="match status" value="1"/>
</dbReference>
<dbReference type="OrthoDB" id="741057at2"/>
<dbReference type="InterPro" id="IPR036249">
    <property type="entry name" value="Thioredoxin-like_sf"/>
</dbReference>
<gene>
    <name evidence="6" type="ORF">CLV32_0479</name>
</gene>
<dbReference type="InterPro" id="IPR017937">
    <property type="entry name" value="Thioredoxin_CS"/>
</dbReference>
<evidence type="ECO:0000256" key="2">
    <source>
        <dbReference type="ARBA" id="ARBA00022748"/>
    </source>
</evidence>
<evidence type="ECO:0000256" key="1">
    <source>
        <dbReference type="ARBA" id="ARBA00004196"/>
    </source>
</evidence>
<accession>A0A4R6IPU9</accession>
<dbReference type="PROSITE" id="PS51352">
    <property type="entry name" value="THIOREDOXIN_2"/>
    <property type="match status" value="1"/>
</dbReference>
<evidence type="ECO:0000313" key="6">
    <source>
        <dbReference type="EMBL" id="TDO24191.1"/>
    </source>
</evidence>
<evidence type="ECO:0000259" key="5">
    <source>
        <dbReference type="PROSITE" id="PS51352"/>
    </source>
</evidence>
<feature type="domain" description="Thioredoxin" evidence="5">
    <location>
        <begin position="236"/>
        <end position="376"/>
    </location>
</feature>
<dbReference type="InterPro" id="IPR050553">
    <property type="entry name" value="Thioredoxin_ResA/DsbE_sf"/>
</dbReference>
<protein>
    <submittedName>
        <fullName evidence="6">Thiol-disulfide isomerase/thioredoxin</fullName>
    </submittedName>
</protein>
<comment type="caution">
    <text evidence="6">The sequence shown here is derived from an EMBL/GenBank/DDBJ whole genome shotgun (WGS) entry which is preliminary data.</text>
</comment>
<dbReference type="GO" id="GO:0017004">
    <property type="term" value="P:cytochrome complex assembly"/>
    <property type="evidence" value="ECO:0007669"/>
    <property type="project" value="UniProtKB-KW"/>
</dbReference>
<keyword evidence="6" id="KW-0413">Isomerase</keyword>
<reference evidence="6 7" key="1">
    <citation type="submission" date="2019-03" db="EMBL/GenBank/DDBJ databases">
        <title>Genomic Encyclopedia of Archaeal and Bacterial Type Strains, Phase II (KMG-II): from individual species to whole genera.</title>
        <authorList>
            <person name="Goeker M."/>
        </authorList>
    </citation>
    <scope>NUCLEOTIDE SEQUENCE [LARGE SCALE GENOMIC DNA]</scope>
    <source>
        <strain evidence="6 7">DSM 19034</strain>
    </source>
</reference>
<dbReference type="Gene3D" id="3.40.30.10">
    <property type="entry name" value="Glutaredoxin"/>
    <property type="match status" value="1"/>
</dbReference>
<dbReference type="GO" id="GO:0030313">
    <property type="term" value="C:cell envelope"/>
    <property type="evidence" value="ECO:0007669"/>
    <property type="project" value="UniProtKB-SubCell"/>
</dbReference>
<dbReference type="EMBL" id="SNWM01000001">
    <property type="protein sequence ID" value="TDO24191.1"/>
    <property type="molecule type" value="Genomic_DNA"/>
</dbReference>
<name>A0A4R6IPU9_9SPHI</name>
<keyword evidence="2" id="KW-0201">Cytochrome c-type biogenesis</keyword>